<dbReference type="EMBL" id="JBHTHX010000056">
    <property type="protein sequence ID" value="MFD0883624.1"/>
    <property type="molecule type" value="Genomic_DNA"/>
</dbReference>
<proteinExistence type="predicted"/>
<keyword evidence="4" id="KW-0547">Nucleotide-binding</keyword>
<accession>A0ABW3DIQ7</accession>
<dbReference type="InterPro" id="IPR050267">
    <property type="entry name" value="Anti-sigma-factor_SerPK"/>
</dbReference>
<feature type="domain" description="Histidine kinase/HSP90-like ATPase" evidence="3">
    <location>
        <begin position="32"/>
        <end position="133"/>
    </location>
</feature>
<dbReference type="CDD" id="cd16936">
    <property type="entry name" value="HATPase_RsbW-like"/>
    <property type="match status" value="1"/>
</dbReference>
<evidence type="ECO:0000313" key="4">
    <source>
        <dbReference type="EMBL" id="MFD0883624.1"/>
    </source>
</evidence>
<protein>
    <submittedName>
        <fullName evidence="4">ATP-binding protein</fullName>
    </submittedName>
</protein>
<dbReference type="SUPFAM" id="SSF55874">
    <property type="entry name" value="ATPase domain of HSP90 chaperone/DNA topoisomerase II/histidine kinase"/>
    <property type="match status" value="1"/>
</dbReference>
<evidence type="ECO:0000256" key="1">
    <source>
        <dbReference type="ARBA" id="ARBA00022527"/>
    </source>
</evidence>
<dbReference type="Gene3D" id="3.30.565.10">
    <property type="entry name" value="Histidine kinase-like ATPase, C-terminal domain"/>
    <property type="match status" value="1"/>
</dbReference>
<organism evidence="4 5">
    <name type="scientific">Streptosporangium algeriense</name>
    <dbReference type="NCBI Taxonomy" id="1682748"/>
    <lineage>
        <taxon>Bacteria</taxon>
        <taxon>Bacillati</taxon>
        <taxon>Actinomycetota</taxon>
        <taxon>Actinomycetes</taxon>
        <taxon>Streptosporangiales</taxon>
        <taxon>Streptosporangiaceae</taxon>
        <taxon>Streptosporangium</taxon>
    </lineage>
</organism>
<name>A0ABW3DIQ7_9ACTN</name>
<gene>
    <name evidence="4" type="ORF">ACFQ08_03495</name>
</gene>
<keyword evidence="5" id="KW-1185">Reference proteome</keyword>
<dbReference type="PANTHER" id="PTHR35526:SF3">
    <property type="entry name" value="ANTI-SIGMA-F FACTOR RSBW"/>
    <property type="match status" value="1"/>
</dbReference>
<dbReference type="InterPro" id="IPR036890">
    <property type="entry name" value="HATPase_C_sf"/>
</dbReference>
<dbReference type="GO" id="GO:0005524">
    <property type="term" value="F:ATP binding"/>
    <property type="evidence" value="ECO:0007669"/>
    <property type="project" value="UniProtKB-KW"/>
</dbReference>
<keyword evidence="1" id="KW-0418">Kinase</keyword>
<keyword evidence="4" id="KW-0067">ATP-binding</keyword>
<feature type="region of interest" description="Disordered" evidence="2">
    <location>
        <begin position="1"/>
        <end position="25"/>
    </location>
</feature>
<comment type="caution">
    <text evidence="4">The sequence shown here is derived from an EMBL/GenBank/DDBJ whole genome shotgun (WGS) entry which is preliminary data.</text>
</comment>
<dbReference type="InterPro" id="IPR003594">
    <property type="entry name" value="HATPase_dom"/>
</dbReference>
<dbReference type="PANTHER" id="PTHR35526">
    <property type="entry name" value="ANTI-SIGMA-F FACTOR RSBW-RELATED"/>
    <property type="match status" value="1"/>
</dbReference>
<dbReference type="Proteomes" id="UP001597024">
    <property type="component" value="Unassembled WGS sequence"/>
</dbReference>
<keyword evidence="1" id="KW-0723">Serine/threonine-protein kinase</keyword>
<evidence type="ECO:0000259" key="3">
    <source>
        <dbReference type="Pfam" id="PF13581"/>
    </source>
</evidence>
<evidence type="ECO:0000256" key="2">
    <source>
        <dbReference type="SAM" id="MobiDB-lite"/>
    </source>
</evidence>
<sequence>MRGSNPIDHHGDTRPRTPHNAWQRDFPGKEISIPIAREWARDLLTGQIAAPVLDDVLLLLSEVVTNAVTHSNSGRPPGGQVTVRMTYAPGDVRVRVTDDGSSTSAPIVRTPDPDEDGGRGLWLVNLLATAWGELHGEATRSVWFRISDF</sequence>
<keyword evidence="1" id="KW-0808">Transferase</keyword>
<dbReference type="Pfam" id="PF13581">
    <property type="entry name" value="HATPase_c_2"/>
    <property type="match status" value="1"/>
</dbReference>
<evidence type="ECO:0000313" key="5">
    <source>
        <dbReference type="Proteomes" id="UP001597024"/>
    </source>
</evidence>
<reference evidence="5" key="1">
    <citation type="journal article" date="2019" name="Int. J. Syst. Evol. Microbiol.">
        <title>The Global Catalogue of Microorganisms (GCM) 10K type strain sequencing project: providing services to taxonomists for standard genome sequencing and annotation.</title>
        <authorList>
            <consortium name="The Broad Institute Genomics Platform"/>
            <consortium name="The Broad Institute Genome Sequencing Center for Infectious Disease"/>
            <person name="Wu L."/>
            <person name="Ma J."/>
        </authorList>
    </citation>
    <scope>NUCLEOTIDE SEQUENCE [LARGE SCALE GENOMIC DNA]</scope>
    <source>
        <strain evidence="5">CCUG 62974</strain>
    </source>
</reference>